<dbReference type="InterPro" id="IPR036390">
    <property type="entry name" value="WH_DNA-bd_sf"/>
</dbReference>
<evidence type="ECO:0000256" key="6">
    <source>
        <dbReference type="SAM" id="Coils"/>
    </source>
</evidence>
<evidence type="ECO:0000256" key="5">
    <source>
        <dbReference type="RuleBase" id="RU004020"/>
    </source>
</evidence>
<dbReference type="SMART" id="SM00415">
    <property type="entry name" value="HSF"/>
    <property type="match status" value="1"/>
</dbReference>
<keyword evidence="4" id="KW-0539">Nucleus</keyword>
<dbReference type="GO" id="GO:0003700">
    <property type="term" value="F:DNA-binding transcription factor activity"/>
    <property type="evidence" value="ECO:0007669"/>
    <property type="project" value="InterPro"/>
</dbReference>
<evidence type="ECO:0000259" key="8">
    <source>
        <dbReference type="SMART" id="SM00415"/>
    </source>
</evidence>
<dbReference type="InterPro" id="IPR036388">
    <property type="entry name" value="WH-like_DNA-bd_sf"/>
</dbReference>
<keyword evidence="2" id="KW-0346">Stress response</keyword>
<evidence type="ECO:0000256" key="2">
    <source>
        <dbReference type="ARBA" id="ARBA00023016"/>
    </source>
</evidence>
<feature type="coiled-coil region" evidence="6">
    <location>
        <begin position="181"/>
        <end position="208"/>
    </location>
</feature>
<name>A0A7J8TI34_GOSDV</name>
<dbReference type="GO" id="GO:0000978">
    <property type="term" value="F:RNA polymerase II cis-regulatory region sequence-specific DNA binding"/>
    <property type="evidence" value="ECO:0007669"/>
    <property type="project" value="TreeGrafter"/>
</dbReference>
<dbReference type="InterPro" id="IPR000232">
    <property type="entry name" value="HSF_DNA-bd"/>
</dbReference>
<evidence type="ECO:0000256" key="1">
    <source>
        <dbReference type="ARBA" id="ARBA00004123"/>
    </source>
</evidence>
<dbReference type="GO" id="GO:0005634">
    <property type="term" value="C:nucleus"/>
    <property type="evidence" value="ECO:0007669"/>
    <property type="project" value="UniProtKB-SubCell"/>
</dbReference>
<evidence type="ECO:0000256" key="7">
    <source>
        <dbReference type="SAM" id="MobiDB-lite"/>
    </source>
</evidence>
<dbReference type="PANTHER" id="PTHR10015:SF308">
    <property type="entry name" value="HSF-TYPE DNA-BINDING DOMAIN-CONTAINING PROTEIN"/>
    <property type="match status" value="1"/>
</dbReference>
<dbReference type="GO" id="GO:0006357">
    <property type="term" value="P:regulation of transcription by RNA polymerase II"/>
    <property type="evidence" value="ECO:0007669"/>
    <property type="project" value="TreeGrafter"/>
</dbReference>
<protein>
    <recommendedName>
        <fullName evidence="8">HSF-type DNA-binding domain-containing protein</fullName>
    </recommendedName>
</protein>
<evidence type="ECO:0000256" key="4">
    <source>
        <dbReference type="ARBA" id="ARBA00023242"/>
    </source>
</evidence>
<comment type="similarity">
    <text evidence="5">Belongs to the HSF family.</text>
</comment>
<gene>
    <name evidence="9" type="ORF">Godav_024579</name>
</gene>
<dbReference type="Proteomes" id="UP000593561">
    <property type="component" value="Unassembled WGS sequence"/>
</dbReference>
<feature type="region of interest" description="Disordered" evidence="7">
    <location>
        <begin position="148"/>
        <end position="172"/>
    </location>
</feature>
<keyword evidence="10" id="KW-1185">Reference proteome</keyword>
<dbReference type="AlphaFoldDB" id="A0A7J8TI34"/>
<proteinExistence type="inferred from homology"/>
<dbReference type="FunFam" id="1.10.10.10:FF:000660">
    <property type="entry name" value="Heat stress transcription factor A-6b"/>
    <property type="match status" value="1"/>
</dbReference>
<dbReference type="EMBL" id="JABFAC010249161">
    <property type="protein sequence ID" value="MBA0637791.1"/>
    <property type="molecule type" value="Genomic_DNA"/>
</dbReference>
<keyword evidence="3" id="KW-0238">DNA-binding</keyword>
<evidence type="ECO:0000256" key="3">
    <source>
        <dbReference type="ARBA" id="ARBA00023125"/>
    </source>
</evidence>
<sequence>MSSNYSSLSSPKAKGPAPFLAKTYALLEEGEEEESGEEGCSRRRKKIVSWNDEGTGFVVWSPAEFSDLTLPRYFKHNNFSSFIRQLNTYVTLITVYNGLMLKQGFKKTSSRRWEFKHEKFQRGYKQMLMEITRKKSEPSVFPAFLKASSSSDDHQDHHHHHHQIMNGGSSAVDEESTNVHRQTLMEENQNLRREKVELQTQIAQFKDLQIKLLDCIAQHTGTSDHKETRLC</sequence>
<dbReference type="PANTHER" id="PTHR10015">
    <property type="entry name" value="HEAT SHOCK TRANSCRIPTION FACTOR"/>
    <property type="match status" value="1"/>
</dbReference>
<comment type="subcellular location">
    <subcellularLocation>
        <location evidence="1">Nucleus</location>
    </subcellularLocation>
</comment>
<evidence type="ECO:0000313" key="10">
    <source>
        <dbReference type="Proteomes" id="UP000593561"/>
    </source>
</evidence>
<dbReference type="Gene3D" id="1.10.10.10">
    <property type="entry name" value="Winged helix-like DNA-binding domain superfamily/Winged helix DNA-binding domain"/>
    <property type="match status" value="1"/>
</dbReference>
<comment type="caution">
    <text evidence="9">The sequence shown here is derived from an EMBL/GenBank/DDBJ whole genome shotgun (WGS) entry which is preliminary data.</text>
</comment>
<dbReference type="SUPFAM" id="SSF46785">
    <property type="entry name" value="Winged helix' DNA-binding domain"/>
    <property type="match status" value="1"/>
</dbReference>
<reference evidence="9 10" key="1">
    <citation type="journal article" date="2019" name="Genome Biol. Evol.">
        <title>Insights into the evolution of the New World diploid cottons (Gossypium, subgenus Houzingenia) based on genome sequencing.</title>
        <authorList>
            <person name="Grover C.E."/>
            <person name="Arick M.A. 2nd"/>
            <person name="Thrash A."/>
            <person name="Conover J.L."/>
            <person name="Sanders W.S."/>
            <person name="Peterson D.G."/>
            <person name="Frelichowski J.E."/>
            <person name="Scheffler J.A."/>
            <person name="Scheffler B.E."/>
            <person name="Wendel J.F."/>
        </authorList>
    </citation>
    <scope>NUCLEOTIDE SEQUENCE [LARGE SCALE GENOMIC DNA]</scope>
    <source>
        <strain evidence="9">27</strain>
        <tissue evidence="9">Leaf</tissue>
    </source>
</reference>
<feature type="domain" description="HSF-type DNA-binding" evidence="8">
    <location>
        <begin position="15"/>
        <end position="134"/>
    </location>
</feature>
<organism evidence="9 10">
    <name type="scientific">Gossypium davidsonii</name>
    <name type="common">Davidson's cotton</name>
    <name type="synonym">Gossypium klotzschianum subsp. davidsonii</name>
    <dbReference type="NCBI Taxonomy" id="34287"/>
    <lineage>
        <taxon>Eukaryota</taxon>
        <taxon>Viridiplantae</taxon>
        <taxon>Streptophyta</taxon>
        <taxon>Embryophyta</taxon>
        <taxon>Tracheophyta</taxon>
        <taxon>Spermatophyta</taxon>
        <taxon>Magnoliopsida</taxon>
        <taxon>eudicotyledons</taxon>
        <taxon>Gunneridae</taxon>
        <taxon>Pentapetalae</taxon>
        <taxon>rosids</taxon>
        <taxon>malvids</taxon>
        <taxon>Malvales</taxon>
        <taxon>Malvaceae</taxon>
        <taxon>Malvoideae</taxon>
        <taxon>Gossypium</taxon>
    </lineage>
</organism>
<evidence type="ECO:0000313" key="9">
    <source>
        <dbReference type="EMBL" id="MBA0637791.1"/>
    </source>
</evidence>
<dbReference type="Pfam" id="PF00447">
    <property type="entry name" value="HSF_DNA-bind"/>
    <property type="match status" value="1"/>
</dbReference>
<accession>A0A7J8TI34</accession>
<keyword evidence="6" id="KW-0175">Coiled coil</keyword>